<sequence length="156" mass="17544">MSFAVRAERFLGDDVRSLVMKLDEALLLLAPPEFHFGLNFDEMTRADVTVFVCRDRAGEAVAMGTLKTHAASVGEVKRMYTDPSFRGRGLGRAILSAIIERARTKNMERVVLETGAQDDYRPAWALYESLGFSECDAVLDYPASEYSRFYEKTLSE</sequence>
<dbReference type="SUPFAM" id="SSF55729">
    <property type="entry name" value="Acyl-CoA N-acyltransferases (Nat)"/>
    <property type="match status" value="1"/>
</dbReference>
<dbReference type="InterPro" id="IPR050832">
    <property type="entry name" value="Bact_Acetyltransf"/>
</dbReference>
<dbReference type="Gene3D" id="3.40.630.30">
    <property type="match status" value="1"/>
</dbReference>
<feature type="domain" description="N-acetyltransferase" evidence="3">
    <location>
        <begin position="3"/>
        <end position="155"/>
    </location>
</feature>
<evidence type="ECO:0000256" key="1">
    <source>
        <dbReference type="ARBA" id="ARBA00022679"/>
    </source>
</evidence>
<dbReference type="InterPro" id="IPR000182">
    <property type="entry name" value="GNAT_dom"/>
</dbReference>
<dbReference type="RefSeq" id="WP_007066104.1">
    <property type="nucleotide sequence ID" value="NZ_BBWO01000005.1"/>
</dbReference>
<dbReference type="GO" id="GO:0016747">
    <property type="term" value="F:acyltransferase activity, transferring groups other than amino-acyl groups"/>
    <property type="evidence" value="ECO:0007669"/>
    <property type="project" value="InterPro"/>
</dbReference>
<dbReference type="PANTHER" id="PTHR43877">
    <property type="entry name" value="AMINOALKYLPHOSPHONATE N-ACETYLTRANSFERASE-RELATED-RELATED"/>
    <property type="match status" value="1"/>
</dbReference>
<evidence type="ECO:0000313" key="4">
    <source>
        <dbReference type="EMBL" id="BAT31543.1"/>
    </source>
</evidence>
<accession>A0A0P0ZBH2</accession>
<dbReference type="CDD" id="cd04301">
    <property type="entry name" value="NAT_SF"/>
    <property type="match status" value="1"/>
</dbReference>
<evidence type="ECO:0000256" key="2">
    <source>
        <dbReference type="ARBA" id="ARBA00023315"/>
    </source>
</evidence>
<dbReference type="PANTHER" id="PTHR43877:SF5">
    <property type="entry name" value="BLL8307 PROTEIN"/>
    <property type="match status" value="1"/>
</dbReference>
<dbReference type="AlphaFoldDB" id="A0A0P0ZBH2"/>
<organism evidence="4">
    <name type="scientific">Fulvimarina pelagi</name>
    <dbReference type="NCBI Taxonomy" id="217511"/>
    <lineage>
        <taxon>Bacteria</taxon>
        <taxon>Pseudomonadati</taxon>
        <taxon>Pseudomonadota</taxon>
        <taxon>Alphaproteobacteria</taxon>
        <taxon>Hyphomicrobiales</taxon>
        <taxon>Aurantimonadaceae</taxon>
        <taxon>Fulvimarina</taxon>
    </lineage>
</organism>
<evidence type="ECO:0000259" key="3">
    <source>
        <dbReference type="PROSITE" id="PS51186"/>
    </source>
</evidence>
<dbReference type="PROSITE" id="PS51186">
    <property type="entry name" value="GNAT"/>
    <property type="match status" value="1"/>
</dbReference>
<keyword evidence="1 4" id="KW-0808">Transferase</keyword>
<name>A0A0P0ZBH2_9HYPH</name>
<protein>
    <submittedName>
        <fullName evidence="4">Acetyl transferase</fullName>
    </submittedName>
</protein>
<dbReference type="InterPro" id="IPR016181">
    <property type="entry name" value="Acyl_CoA_acyltransferase"/>
</dbReference>
<dbReference type="EMBL" id="LC066397">
    <property type="protein sequence ID" value="BAT31543.1"/>
    <property type="molecule type" value="Genomic_DNA"/>
</dbReference>
<dbReference type="Pfam" id="PF00583">
    <property type="entry name" value="Acetyltransf_1"/>
    <property type="match status" value="1"/>
</dbReference>
<proteinExistence type="predicted"/>
<keyword evidence="2" id="KW-0012">Acyltransferase</keyword>
<reference evidence="4" key="1">
    <citation type="journal article" date="2015" name="Proc. Natl. Acad. Sci. U.S.A.">
        <title>Bacterial clade with the ribosomal RNA operon on a small plasmid rather than the chromosome.</title>
        <authorList>
            <person name="Anda M."/>
            <person name="Ohtsubo Y."/>
            <person name="Okubo T."/>
            <person name="Sugawara M."/>
            <person name="Nagata Y."/>
            <person name="Tsuda M."/>
            <person name="Minamisawa K."/>
            <person name="Mitsui H."/>
        </authorList>
    </citation>
    <scope>NUCLEOTIDE SEQUENCE</scope>
    <source>
        <strain evidence="4">DSM 15513</strain>
    </source>
</reference>